<keyword evidence="3 6" id="KW-0378">Hydrolase</keyword>
<evidence type="ECO:0000256" key="5">
    <source>
        <dbReference type="ARBA" id="ARBA00023157"/>
    </source>
</evidence>
<gene>
    <name evidence="8" type="primary">LOC113437423</name>
</gene>
<dbReference type="Ensembl" id="ENSPTXT00000014012.1">
    <property type="protein sequence ID" value="ENSPTXP00000013585.1"/>
    <property type="gene ID" value="ENSPTXG00000009376.1"/>
</dbReference>
<evidence type="ECO:0000259" key="7">
    <source>
        <dbReference type="PROSITE" id="PS50240"/>
    </source>
</evidence>
<dbReference type="GeneTree" id="ENSGT01050000244971"/>
<dbReference type="GO" id="GO:0006508">
    <property type="term" value="P:proteolysis"/>
    <property type="evidence" value="ECO:0007669"/>
    <property type="project" value="UniProtKB-KW"/>
</dbReference>
<dbReference type="AlphaFoldDB" id="A0A670YNY7"/>
<evidence type="ECO:0000256" key="1">
    <source>
        <dbReference type="ARBA" id="ARBA00009228"/>
    </source>
</evidence>
<dbReference type="SMART" id="SM00020">
    <property type="entry name" value="Tryp_SPc"/>
    <property type="match status" value="1"/>
</dbReference>
<evidence type="ECO:0000256" key="6">
    <source>
        <dbReference type="RuleBase" id="RU363034"/>
    </source>
</evidence>
<evidence type="ECO:0000313" key="8">
    <source>
        <dbReference type="Ensembl" id="ENSPTXP00000013585.1"/>
    </source>
</evidence>
<dbReference type="PANTHER" id="PTHR24271">
    <property type="entry name" value="KALLIKREIN-RELATED"/>
    <property type="match status" value="1"/>
</dbReference>
<dbReference type="PANTHER" id="PTHR24271:SF48">
    <property type="entry name" value="KALLIKREIN-14"/>
    <property type="match status" value="1"/>
</dbReference>
<evidence type="ECO:0000313" key="9">
    <source>
        <dbReference type="Proteomes" id="UP000472273"/>
    </source>
</evidence>
<dbReference type="Gene3D" id="2.40.10.10">
    <property type="entry name" value="Trypsin-like serine proteases"/>
    <property type="match status" value="2"/>
</dbReference>
<dbReference type="Proteomes" id="UP000472273">
    <property type="component" value="Unplaced"/>
</dbReference>
<dbReference type="SUPFAM" id="SSF50494">
    <property type="entry name" value="Trypsin-like serine proteases"/>
    <property type="match status" value="1"/>
</dbReference>
<dbReference type="GO" id="GO:0004252">
    <property type="term" value="F:serine-type endopeptidase activity"/>
    <property type="evidence" value="ECO:0007669"/>
    <property type="project" value="InterPro"/>
</dbReference>
<evidence type="ECO:0000256" key="2">
    <source>
        <dbReference type="ARBA" id="ARBA00022670"/>
    </source>
</evidence>
<comment type="similarity">
    <text evidence="1">Belongs to the peptidase S1 family. Snake venom subfamily.</text>
</comment>
<dbReference type="InterPro" id="IPR033116">
    <property type="entry name" value="TRYPSIN_SER"/>
</dbReference>
<protein>
    <recommendedName>
        <fullName evidence="7">Peptidase S1 domain-containing protein</fullName>
    </recommendedName>
</protein>
<name>A0A670YNY7_PSETE</name>
<dbReference type="Pfam" id="PF00089">
    <property type="entry name" value="Trypsin"/>
    <property type="match status" value="1"/>
</dbReference>
<keyword evidence="9" id="KW-1185">Reference proteome</keyword>
<dbReference type="InterPro" id="IPR043504">
    <property type="entry name" value="Peptidase_S1_PA_chymotrypsin"/>
</dbReference>
<dbReference type="PRINTS" id="PR00722">
    <property type="entry name" value="CHYMOTRYPSIN"/>
</dbReference>
<dbReference type="InterPro" id="IPR001314">
    <property type="entry name" value="Peptidase_S1A"/>
</dbReference>
<dbReference type="FunFam" id="2.40.10.10:FF:000077">
    <property type="entry name" value="Predicted protein"/>
    <property type="match status" value="1"/>
</dbReference>
<feature type="domain" description="Peptidase S1" evidence="7">
    <location>
        <begin position="55"/>
        <end position="278"/>
    </location>
</feature>
<dbReference type="PROSITE" id="PS00135">
    <property type="entry name" value="TRYPSIN_SER"/>
    <property type="match status" value="1"/>
</dbReference>
<keyword evidence="4 6" id="KW-0720">Serine protease</keyword>
<dbReference type="CDD" id="cd00190">
    <property type="entry name" value="Tryp_SPc"/>
    <property type="match status" value="1"/>
</dbReference>
<keyword evidence="2 6" id="KW-0645">Protease</keyword>
<organism evidence="8 9">
    <name type="scientific">Pseudonaja textilis</name>
    <name type="common">Eastern brown snake</name>
    <dbReference type="NCBI Taxonomy" id="8673"/>
    <lineage>
        <taxon>Eukaryota</taxon>
        <taxon>Metazoa</taxon>
        <taxon>Chordata</taxon>
        <taxon>Craniata</taxon>
        <taxon>Vertebrata</taxon>
        <taxon>Euteleostomi</taxon>
        <taxon>Lepidosauria</taxon>
        <taxon>Squamata</taxon>
        <taxon>Bifurcata</taxon>
        <taxon>Unidentata</taxon>
        <taxon>Episquamata</taxon>
        <taxon>Toxicofera</taxon>
        <taxon>Serpentes</taxon>
        <taxon>Colubroidea</taxon>
        <taxon>Elapidae</taxon>
        <taxon>Hydrophiinae</taxon>
        <taxon>Pseudonaja</taxon>
    </lineage>
</organism>
<dbReference type="PROSITE" id="PS50240">
    <property type="entry name" value="TRYPSIN_DOM"/>
    <property type="match status" value="1"/>
</dbReference>
<dbReference type="GO" id="GO:0030141">
    <property type="term" value="C:secretory granule"/>
    <property type="evidence" value="ECO:0007669"/>
    <property type="project" value="TreeGrafter"/>
</dbReference>
<reference evidence="8" key="2">
    <citation type="submission" date="2025-09" db="UniProtKB">
        <authorList>
            <consortium name="Ensembl"/>
        </authorList>
    </citation>
    <scope>IDENTIFICATION</scope>
</reference>
<evidence type="ECO:0000256" key="3">
    <source>
        <dbReference type="ARBA" id="ARBA00022801"/>
    </source>
</evidence>
<dbReference type="InterPro" id="IPR018114">
    <property type="entry name" value="TRYPSIN_HIS"/>
</dbReference>
<evidence type="ECO:0000256" key="4">
    <source>
        <dbReference type="ARBA" id="ARBA00022825"/>
    </source>
</evidence>
<proteinExistence type="inferred from homology"/>
<reference evidence="8" key="1">
    <citation type="submission" date="2025-08" db="UniProtKB">
        <authorList>
            <consortium name="Ensembl"/>
        </authorList>
    </citation>
    <scope>IDENTIFICATION</scope>
</reference>
<dbReference type="PROSITE" id="PS00134">
    <property type="entry name" value="TRYPSIN_HIS"/>
    <property type="match status" value="1"/>
</dbReference>
<dbReference type="GO" id="GO:0035821">
    <property type="term" value="P:modulation of process of another organism"/>
    <property type="evidence" value="ECO:0007669"/>
    <property type="project" value="UniProtKB-ARBA"/>
</dbReference>
<sequence>MDFILSCGSPGCSQNHAFRDFRKSVKVEAIPTSAEMIFHREGATVEKAFLLGNKVLGGKPCLPNSQPWQAALFSGFRLICGGTLIHPSWVVSAAHCRKSSIFPVRLGEHHLRRIDWSEQLKLSSKAIVHPEFNRRTLNNDIMMIKLLTPATLNDKVKVLDLSTNCPEPGTKCLISGWGTTSSPQTKYPDVLQCANITIINHNVCQSIYPDYINENMVCAGKMEGGTDSCQGDSGGPLVCNGKLQGIVSWGPYICAQPNKPGVYVNVCKYTNWIQETIQNN</sequence>
<dbReference type="InterPro" id="IPR009003">
    <property type="entry name" value="Peptidase_S1_PA"/>
</dbReference>
<keyword evidence="5" id="KW-1015">Disulfide bond</keyword>
<accession>A0A670YNY7</accession>
<dbReference type="InterPro" id="IPR001254">
    <property type="entry name" value="Trypsin_dom"/>
</dbReference>
<dbReference type="GO" id="GO:0005576">
    <property type="term" value="C:extracellular region"/>
    <property type="evidence" value="ECO:0007669"/>
    <property type="project" value="UniProtKB-ARBA"/>
</dbReference>